<evidence type="ECO:0000313" key="4">
    <source>
        <dbReference type="Proteomes" id="UP000509346"/>
    </source>
</evidence>
<feature type="domain" description="Glycosyltransferase subfamily 4-like N-terminal" evidence="2">
    <location>
        <begin position="15"/>
        <end position="199"/>
    </location>
</feature>
<dbReference type="GeneID" id="56082170"/>
<dbReference type="SUPFAM" id="SSF53756">
    <property type="entry name" value="UDP-Glycosyltransferase/glycogen phosphorylase"/>
    <property type="match status" value="1"/>
</dbReference>
<evidence type="ECO:0000313" key="3">
    <source>
        <dbReference type="EMBL" id="QLH81259.1"/>
    </source>
</evidence>
<protein>
    <submittedName>
        <fullName evidence="3">Glycosyltransferase family 4 protein</fullName>
    </submittedName>
</protein>
<organism evidence="3 4">
    <name type="scientific">Halosimplex pelagicum</name>
    <dbReference type="NCBI Taxonomy" id="869886"/>
    <lineage>
        <taxon>Archaea</taxon>
        <taxon>Methanobacteriati</taxon>
        <taxon>Methanobacteriota</taxon>
        <taxon>Stenosarchaea group</taxon>
        <taxon>Halobacteria</taxon>
        <taxon>Halobacteriales</taxon>
        <taxon>Haloarculaceae</taxon>
        <taxon>Halosimplex</taxon>
    </lineage>
</organism>
<dbReference type="OrthoDB" id="132546at2157"/>
<gene>
    <name evidence="3" type="ORF">HZS54_06235</name>
</gene>
<dbReference type="Pfam" id="PF13439">
    <property type="entry name" value="Glyco_transf_4"/>
    <property type="match status" value="1"/>
</dbReference>
<dbReference type="Proteomes" id="UP000509346">
    <property type="component" value="Chromosome"/>
</dbReference>
<dbReference type="EMBL" id="CP058909">
    <property type="protein sequence ID" value="QLH81259.1"/>
    <property type="molecule type" value="Genomic_DNA"/>
</dbReference>
<dbReference type="InterPro" id="IPR050194">
    <property type="entry name" value="Glycosyltransferase_grp1"/>
</dbReference>
<feature type="domain" description="Glycosyl transferase family 1" evidence="1">
    <location>
        <begin position="205"/>
        <end position="335"/>
    </location>
</feature>
<dbReference type="PANTHER" id="PTHR45947:SF3">
    <property type="entry name" value="SULFOQUINOVOSYL TRANSFERASE SQD2"/>
    <property type="match status" value="1"/>
</dbReference>
<keyword evidence="3" id="KW-0808">Transferase</keyword>
<dbReference type="RefSeq" id="WP_179921076.1">
    <property type="nucleotide sequence ID" value="NZ_CP058909.1"/>
</dbReference>
<evidence type="ECO:0000259" key="2">
    <source>
        <dbReference type="Pfam" id="PF13439"/>
    </source>
</evidence>
<dbReference type="GO" id="GO:0016757">
    <property type="term" value="F:glycosyltransferase activity"/>
    <property type="evidence" value="ECO:0007669"/>
    <property type="project" value="InterPro"/>
</dbReference>
<dbReference type="PANTHER" id="PTHR45947">
    <property type="entry name" value="SULFOQUINOVOSYL TRANSFERASE SQD2"/>
    <property type="match status" value="1"/>
</dbReference>
<accession>A0A7D5PEA2</accession>
<dbReference type="AlphaFoldDB" id="A0A7D5PEA2"/>
<name>A0A7D5PEA2_9EURY</name>
<dbReference type="InterPro" id="IPR028098">
    <property type="entry name" value="Glyco_trans_4-like_N"/>
</dbReference>
<dbReference type="CDD" id="cd03801">
    <property type="entry name" value="GT4_PimA-like"/>
    <property type="match status" value="1"/>
</dbReference>
<dbReference type="KEGG" id="hpel:HZS54_06235"/>
<keyword evidence="4" id="KW-1185">Reference proteome</keyword>
<reference evidence="3 4" key="1">
    <citation type="submission" date="2020-07" db="EMBL/GenBank/DDBJ databases">
        <title>Halosimplex litoreum sp. nov. and Halosimplex rubrum sp. nov., isolated from different salt environments.</title>
        <authorList>
            <person name="Cui H."/>
        </authorList>
    </citation>
    <scope>NUCLEOTIDE SEQUENCE [LARGE SCALE GENOMIC DNA]</scope>
    <source>
        <strain evidence="3 4">R2</strain>
    </source>
</reference>
<dbReference type="Pfam" id="PF00534">
    <property type="entry name" value="Glycos_transf_1"/>
    <property type="match status" value="1"/>
</dbReference>
<evidence type="ECO:0000259" key="1">
    <source>
        <dbReference type="Pfam" id="PF00534"/>
    </source>
</evidence>
<dbReference type="InterPro" id="IPR001296">
    <property type="entry name" value="Glyco_trans_1"/>
</dbReference>
<sequence>MHLLLITREFPPAVIGGVAYHALNLAEGLVGNGHEVTVLTSDSGDRIVDEPDRPERITVDRIDCRSVASPRYWFDRAVRRHLAESEILADVDIVHSHEYIRFGRVETSVPAITKVHYNIRRKPEFFPLGRYHPVVRPAVGGALRYGVDPLERSLARDALSASDGRIFISELAKRYRADRGSAGAGGSERVVYNGVDTDRFDTALGKSDDDYFLFVGGTQSRKGYELIERVATATDARFKVAGAGHPSERTDSRAVEFLGHVEQTELPALYRNAKALVHPAFYEPFGNVVLESLACGTPVIVSDPDHCGAAEVLSDKVAVEIDPDSTRELRAAVESFDPAAFDPAACHALAERFGWNDVATATVELARDVLDRT</sequence>
<dbReference type="Gene3D" id="3.40.50.2000">
    <property type="entry name" value="Glycogen Phosphorylase B"/>
    <property type="match status" value="2"/>
</dbReference>
<proteinExistence type="predicted"/>